<dbReference type="PANTHER" id="PTHR42811">
    <property type="entry name" value="SERINE ACETYLTRANSFERASE"/>
    <property type="match status" value="1"/>
</dbReference>
<evidence type="ECO:0000256" key="8">
    <source>
        <dbReference type="ARBA" id="ARBA00023315"/>
    </source>
</evidence>
<dbReference type="EMBL" id="JACHHD010000009">
    <property type="protein sequence ID" value="MBB5184995.1"/>
    <property type="molecule type" value="Genomic_DNA"/>
</dbReference>
<dbReference type="GO" id="GO:0006535">
    <property type="term" value="P:cysteine biosynthetic process from serine"/>
    <property type="evidence" value="ECO:0007669"/>
    <property type="project" value="InterPro"/>
</dbReference>
<dbReference type="EC" id="2.3.1.30" evidence="3 10"/>
<dbReference type="PIRSF" id="PIRSF000441">
    <property type="entry name" value="CysE"/>
    <property type="match status" value="1"/>
</dbReference>
<dbReference type="Gene3D" id="1.10.3130.10">
    <property type="entry name" value="serine acetyltransferase, domain 1"/>
    <property type="match status" value="1"/>
</dbReference>
<dbReference type="UniPathway" id="UPA00136">
    <property type="reaction ID" value="UER00199"/>
</dbReference>
<evidence type="ECO:0000313" key="11">
    <source>
        <dbReference type="EMBL" id="MBB5184995.1"/>
    </source>
</evidence>
<dbReference type="RefSeq" id="WP_183375466.1">
    <property type="nucleotide sequence ID" value="NZ_JACHHD010000009.1"/>
</dbReference>
<dbReference type="NCBIfam" id="NF041874">
    <property type="entry name" value="EPS_EpsC"/>
    <property type="match status" value="1"/>
</dbReference>
<gene>
    <name evidence="11" type="ORF">HNQ43_001043</name>
</gene>
<evidence type="ECO:0000256" key="2">
    <source>
        <dbReference type="ARBA" id="ARBA00007274"/>
    </source>
</evidence>
<protein>
    <recommendedName>
        <fullName evidence="4 10">Serine acetyltransferase</fullName>
        <ecNumber evidence="3 10">2.3.1.30</ecNumber>
    </recommendedName>
</protein>
<evidence type="ECO:0000313" key="12">
    <source>
        <dbReference type="Proteomes" id="UP000521313"/>
    </source>
</evidence>
<dbReference type="CDD" id="cd03354">
    <property type="entry name" value="LbH_SAT"/>
    <property type="match status" value="1"/>
</dbReference>
<proteinExistence type="inferred from homology"/>
<evidence type="ECO:0000256" key="6">
    <source>
        <dbReference type="ARBA" id="ARBA00022679"/>
    </source>
</evidence>
<comment type="similarity">
    <text evidence="2 10">Belongs to the transferase hexapeptide repeat family.</text>
</comment>
<reference evidence="11 12" key="1">
    <citation type="submission" date="2020-08" db="EMBL/GenBank/DDBJ databases">
        <title>Genomic Encyclopedia of Type Strains, Phase IV (KMG-IV): sequencing the most valuable type-strain genomes for metagenomic binning, comparative biology and taxonomic classification.</title>
        <authorList>
            <person name="Goeker M."/>
        </authorList>
    </citation>
    <scope>NUCLEOTIDE SEQUENCE [LARGE SCALE GENOMIC DNA]</scope>
    <source>
        <strain evidence="11 12">DSM 26963</strain>
    </source>
</reference>
<keyword evidence="5" id="KW-0028">Amino-acid biosynthesis</keyword>
<dbReference type="Gene3D" id="2.160.10.10">
    <property type="entry name" value="Hexapeptide repeat proteins"/>
    <property type="match status" value="1"/>
</dbReference>
<dbReference type="InterPro" id="IPR053376">
    <property type="entry name" value="Serine_acetyltransferase"/>
</dbReference>
<dbReference type="GO" id="GO:0009001">
    <property type="term" value="F:serine O-acetyltransferase activity"/>
    <property type="evidence" value="ECO:0007669"/>
    <property type="project" value="UniProtKB-EC"/>
</dbReference>
<organism evidence="11 12">
    <name type="scientific">Faecalicoccus acidiformans</name>
    <dbReference type="NCBI Taxonomy" id="915173"/>
    <lineage>
        <taxon>Bacteria</taxon>
        <taxon>Bacillati</taxon>
        <taxon>Bacillota</taxon>
        <taxon>Erysipelotrichia</taxon>
        <taxon>Erysipelotrichales</taxon>
        <taxon>Erysipelotrichaceae</taxon>
        <taxon>Faecalicoccus</taxon>
    </lineage>
</organism>
<comment type="catalytic activity">
    <reaction evidence="9 10">
        <text>L-serine + acetyl-CoA = O-acetyl-L-serine + CoA</text>
        <dbReference type="Rhea" id="RHEA:24560"/>
        <dbReference type="ChEBI" id="CHEBI:33384"/>
        <dbReference type="ChEBI" id="CHEBI:57287"/>
        <dbReference type="ChEBI" id="CHEBI:57288"/>
        <dbReference type="ChEBI" id="CHEBI:58340"/>
        <dbReference type="EC" id="2.3.1.30"/>
    </reaction>
</comment>
<evidence type="ECO:0000256" key="3">
    <source>
        <dbReference type="ARBA" id="ARBA00013266"/>
    </source>
</evidence>
<evidence type="ECO:0000256" key="10">
    <source>
        <dbReference type="PIRNR" id="PIRNR000441"/>
    </source>
</evidence>
<keyword evidence="6 10" id="KW-0808">Transferase</keyword>
<dbReference type="FunFam" id="2.160.10.10:FF:000007">
    <property type="entry name" value="Serine acetyltransferase"/>
    <property type="match status" value="1"/>
</dbReference>
<evidence type="ECO:0000256" key="9">
    <source>
        <dbReference type="ARBA" id="ARBA00049486"/>
    </source>
</evidence>
<dbReference type="SUPFAM" id="SSF51161">
    <property type="entry name" value="Trimeric LpxA-like enzymes"/>
    <property type="match status" value="1"/>
</dbReference>
<dbReference type="AlphaFoldDB" id="A0A7W8D0I1"/>
<dbReference type="InterPro" id="IPR045304">
    <property type="entry name" value="LbH_SAT"/>
</dbReference>
<comment type="caution">
    <text evidence="11">The sequence shown here is derived from an EMBL/GenBank/DDBJ whole genome shotgun (WGS) entry which is preliminary data.</text>
</comment>
<keyword evidence="8 10" id="KW-0012">Acyltransferase</keyword>
<evidence type="ECO:0000256" key="1">
    <source>
        <dbReference type="ARBA" id="ARBA00004876"/>
    </source>
</evidence>
<accession>A0A7W8D0I1</accession>
<comment type="pathway">
    <text evidence="1">Amino-acid biosynthesis; L-cysteine biosynthesis; L-cysteine from L-serine: step 1/2.</text>
</comment>
<evidence type="ECO:0000256" key="7">
    <source>
        <dbReference type="ARBA" id="ARBA00023192"/>
    </source>
</evidence>
<dbReference type="NCBIfam" id="TIGR01172">
    <property type="entry name" value="cysE"/>
    <property type="match status" value="1"/>
</dbReference>
<sequence length="187" mass="21013">MSEYEGRSFFKDAAYNIRRTMELDPEAHSKWEVFWLYPHIKAIGLHRIARWLWDHHRTFLARWVSNVARNWTGIEIHPGATIGRGLVIDHGMGVVIGETAIVEDDCHLYHGVTLGGTGKEHKKRHPTLKKGAYVGSGAKCLGNITLGMYSRVGANAVVLQDVPDYATAVGMPARIIERKREDVEISL</sequence>
<keyword evidence="7" id="KW-0198">Cysteine biosynthesis</keyword>
<dbReference type="InterPro" id="IPR005881">
    <property type="entry name" value="Ser_O-AcTrfase"/>
</dbReference>
<dbReference type="InterPro" id="IPR042122">
    <property type="entry name" value="Ser_AcTrfase_N_sf"/>
</dbReference>
<name>A0A7W8D0I1_9FIRM</name>
<evidence type="ECO:0000256" key="4">
    <source>
        <dbReference type="ARBA" id="ARBA00018522"/>
    </source>
</evidence>
<dbReference type="Proteomes" id="UP000521313">
    <property type="component" value="Unassembled WGS sequence"/>
</dbReference>
<evidence type="ECO:0000256" key="5">
    <source>
        <dbReference type="ARBA" id="ARBA00022605"/>
    </source>
</evidence>
<dbReference type="GO" id="GO:0005737">
    <property type="term" value="C:cytoplasm"/>
    <property type="evidence" value="ECO:0007669"/>
    <property type="project" value="InterPro"/>
</dbReference>
<dbReference type="InterPro" id="IPR011004">
    <property type="entry name" value="Trimer_LpxA-like_sf"/>
</dbReference>